<keyword evidence="9" id="KW-0503">Monooxygenase</keyword>
<dbReference type="InterPro" id="IPR036396">
    <property type="entry name" value="Cyt_P450_sf"/>
</dbReference>
<keyword evidence="5" id="KW-0479">Metal-binding</keyword>
<evidence type="ECO:0000256" key="7">
    <source>
        <dbReference type="ARBA" id="ARBA00023002"/>
    </source>
</evidence>
<keyword evidence="4" id="KW-0812">Transmembrane</keyword>
<dbReference type="EMBL" id="JXTB01000003">
    <property type="protein sequence ID" value="PON79748.1"/>
    <property type="molecule type" value="Genomic_DNA"/>
</dbReference>
<dbReference type="InterPro" id="IPR001128">
    <property type="entry name" value="Cyt_P450"/>
</dbReference>
<comment type="caution">
    <text evidence="11">The sequence shown here is derived from an EMBL/GenBank/DDBJ whole genome shotgun (WGS) entry which is preliminary data.</text>
</comment>
<keyword evidence="7" id="KW-0560">Oxidoreductase</keyword>
<evidence type="ECO:0000256" key="1">
    <source>
        <dbReference type="ARBA" id="ARBA00004167"/>
    </source>
</evidence>
<dbReference type="OrthoDB" id="1470350at2759"/>
<evidence type="ECO:0000256" key="6">
    <source>
        <dbReference type="ARBA" id="ARBA00022989"/>
    </source>
</evidence>
<dbReference type="STRING" id="3476.A0A2P5E2I5"/>
<accession>A0A2P5E2I5</accession>
<reference evidence="12" key="1">
    <citation type="submission" date="2016-06" db="EMBL/GenBank/DDBJ databases">
        <title>Parallel loss of symbiosis genes in relatives of nitrogen-fixing non-legume Parasponia.</title>
        <authorList>
            <person name="Van Velzen R."/>
            <person name="Holmer R."/>
            <person name="Bu F."/>
            <person name="Rutten L."/>
            <person name="Van Zeijl A."/>
            <person name="Liu W."/>
            <person name="Santuari L."/>
            <person name="Cao Q."/>
            <person name="Sharma T."/>
            <person name="Shen D."/>
            <person name="Roswanjaya Y."/>
            <person name="Wardhani T."/>
            <person name="Kalhor M.S."/>
            <person name="Jansen J."/>
            <person name="Van den Hoogen J."/>
            <person name="Gungor B."/>
            <person name="Hartog M."/>
            <person name="Hontelez J."/>
            <person name="Verver J."/>
            <person name="Yang W.-C."/>
            <person name="Schijlen E."/>
            <person name="Repin R."/>
            <person name="Schilthuizen M."/>
            <person name="Schranz E."/>
            <person name="Heidstra R."/>
            <person name="Miyata K."/>
            <person name="Fedorova E."/>
            <person name="Kohlen W."/>
            <person name="Bisseling T."/>
            <person name="Smit S."/>
            <person name="Geurts R."/>
        </authorList>
    </citation>
    <scope>NUCLEOTIDE SEQUENCE [LARGE SCALE GENOMIC DNA]</scope>
    <source>
        <strain evidence="12">cv. WU1-14</strain>
    </source>
</reference>
<evidence type="ECO:0000256" key="10">
    <source>
        <dbReference type="ARBA" id="ARBA00023136"/>
    </source>
</evidence>
<evidence type="ECO:0000256" key="2">
    <source>
        <dbReference type="ARBA" id="ARBA00010617"/>
    </source>
</evidence>
<evidence type="ECO:0000256" key="5">
    <source>
        <dbReference type="ARBA" id="ARBA00022723"/>
    </source>
</evidence>
<keyword evidence="3" id="KW-0349">Heme</keyword>
<gene>
    <name evidence="11" type="ORF">PanWU01x14_009800</name>
</gene>
<comment type="subcellular location">
    <subcellularLocation>
        <location evidence="1">Membrane</location>
        <topology evidence="1">Single-pass membrane protein</topology>
    </subcellularLocation>
</comment>
<dbReference type="PANTHER" id="PTHR24282:SF20">
    <property type="entry name" value="CYTOCHROME P450 CYP749A22-LIKE"/>
    <property type="match status" value="1"/>
</dbReference>
<evidence type="ECO:0000313" key="11">
    <source>
        <dbReference type="EMBL" id="PON79748.1"/>
    </source>
</evidence>
<dbReference type="InterPro" id="IPR050665">
    <property type="entry name" value="Cytochrome_P450_Monooxygen"/>
</dbReference>
<evidence type="ECO:0000256" key="8">
    <source>
        <dbReference type="ARBA" id="ARBA00023004"/>
    </source>
</evidence>
<proteinExistence type="inferred from homology"/>
<comment type="similarity">
    <text evidence="2">Belongs to the cytochrome P450 family.</text>
</comment>
<sequence length="167" mass="19589">MLKELHLLSTVTRNHRTNCTFCPFCSMFFKTRDQVESEKLKKGIPLGVLLKAHHDGQIDQRITVDNLVDECKTFYFDGRENTNSFLPWTVYVLEVHRDWQDKARKEVLDLFGKQNPDPDGITKLKTVLILIYLLILFSIFHDSNVDELIINESLRLYPQQMLCQEQS</sequence>
<evidence type="ECO:0000256" key="9">
    <source>
        <dbReference type="ARBA" id="ARBA00023033"/>
    </source>
</evidence>
<protein>
    <submittedName>
        <fullName evidence="11">Cytochrome P</fullName>
    </submittedName>
</protein>
<organism evidence="11 12">
    <name type="scientific">Parasponia andersonii</name>
    <name type="common">Sponia andersonii</name>
    <dbReference type="NCBI Taxonomy" id="3476"/>
    <lineage>
        <taxon>Eukaryota</taxon>
        <taxon>Viridiplantae</taxon>
        <taxon>Streptophyta</taxon>
        <taxon>Embryophyta</taxon>
        <taxon>Tracheophyta</taxon>
        <taxon>Spermatophyta</taxon>
        <taxon>Magnoliopsida</taxon>
        <taxon>eudicotyledons</taxon>
        <taxon>Gunneridae</taxon>
        <taxon>Pentapetalae</taxon>
        <taxon>rosids</taxon>
        <taxon>fabids</taxon>
        <taxon>Rosales</taxon>
        <taxon>Cannabaceae</taxon>
        <taxon>Parasponia</taxon>
    </lineage>
</organism>
<name>A0A2P5E2I5_PARAD</name>
<dbReference type="GO" id="GO:0016705">
    <property type="term" value="F:oxidoreductase activity, acting on paired donors, with incorporation or reduction of molecular oxygen"/>
    <property type="evidence" value="ECO:0007669"/>
    <property type="project" value="InterPro"/>
</dbReference>
<dbReference type="PANTHER" id="PTHR24282">
    <property type="entry name" value="CYTOCHROME P450 FAMILY MEMBER"/>
    <property type="match status" value="1"/>
</dbReference>
<dbReference type="GO" id="GO:0020037">
    <property type="term" value="F:heme binding"/>
    <property type="evidence" value="ECO:0007669"/>
    <property type="project" value="InterPro"/>
</dbReference>
<dbReference type="SUPFAM" id="SSF48264">
    <property type="entry name" value="Cytochrome P450"/>
    <property type="match status" value="1"/>
</dbReference>
<dbReference type="GO" id="GO:0004497">
    <property type="term" value="F:monooxygenase activity"/>
    <property type="evidence" value="ECO:0007669"/>
    <property type="project" value="UniProtKB-KW"/>
</dbReference>
<dbReference type="Gene3D" id="1.10.630.10">
    <property type="entry name" value="Cytochrome P450"/>
    <property type="match status" value="1"/>
</dbReference>
<dbReference type="AlphaFoldDB" id="A0A2P5E2I5"/>
<dbReference type="GO" id="GO:0016020">
    <property type="term" value="C:membrane"/>
    <property type="evidence" value="ECO:0007669"/>
    <property type="project" value="UniProtKB-SubCell"/>
</dbReference>
<dbReference type="Pfam" id="PF00067">
    <property type="entry name" value="p450"/>
    <property type="match status" value="1"/>
</dbReference>
<keyword evidence="6" id="KW-1133">Transmembrane helix</keyword>
<evidence type="ECO:0000313" key="12">
    <source>
        <dbReference type="Proteomes" id="UP000237105"/>
    </source>
</evidence>
<keyword evidence="8" id="KW-0408">Iron</keyword>
<evidence type="ECO:0000256" key="3">
    <source>
        <dbReference type="ARBA" id="ARBA00022617"/>
    </source>
</evidence>
<keyword evidence="12" id="KW-1185">Reference proteome</keyword>
<dbReference type="Proteomes" id="UP000237105">
    <property type="component" value="Unassembled WGS sequence"/>
</dbReference>
<evidence type="ECO:0000256" key="4">
    <source>
        <dbReference type="ARBA" id="ARBA00022692"/>
    </source>
</evidence>
<dbReference type="GO" id="GO:0005506">
    <property type="term" value="F:iron ion binding"/>
    <property type="evidence" value="ECO:0007669"/>
    <property type="project" value="InterPro"/>
</dbReference>
<keyword evidence="10" id="KW-0472">Membrane</keyword>